<comment type="caution">
    <text evidence="1">The sequence shown here is derived from an EMBL/GenBank/DDBJ whole genome shotgun (WGS) entry which is preliminary data.</text>
</comment>
<evidence type="ECO:0000313" key="1">
    <source>
        <dbReference type="EMBL" id="GIQ91406.1"/>
    </source>
</evidence>
<dbReference type="Gene3D" id="3.80.10.10">
    <property type="entry name" value="Ribonuclease Inhibitor"/>
    <property type="match status" value="1"/>
</dbReference>
<dbReference type="Pfam" id="PF13855">
    <property type="entry name" value="LRR_8"/>
    <property type="match status" value="1"/>
</dbReference>
<keyword evidence="2" id="KW-1185">Reference proteome</keyword>
<dbReference type="InterPro" id="IPR001611">
    <property type="entry name" value="Leu-rich_rpt"/>
</dbReference>
<feature type="non-terminal residue" evidence="1">
    <location>
        <position position="1"/>
    </location>
</feature>
<name>A0A9K3GR34_9EUKA</name>
<proteinExistence type="predicted"/>
<organism evidence="1 2">
    <name type="scientific">Kipferlia bialata</name>
    <dbReference type="NCBI Taxonomy" id="797122"/>
    <lineage>
        <taxon>Eukaryota</taxon>
        <taxon>Metamonada</taxon>
        <taxon>Carpediemonas-like organisms</taxon>
        <taxon>Kipferlia</taxon>
    </lineage>
</organism>
<dbReference type="AlphaFoldDB" id="A0A9K3GR34"/>
<dbReference type="EMBL" id="BDIP01007654">
    <property type="protein sequence ID" value="GIQ91406.1"/>
    <property type="molecule type" value="Genomic_DNA"/>
</dbReference>
<accession>A0A9K3GR34</accession>
<gene>
    <name evidence="1" type="ORF">KIPB_014642</name>
</gene>
<protein>
    <submittedName>
        <fullName evidence="1">Uncharacterized protein</fullName>
    </submittedName>
</protein>
<dbReference type="InterPro" id="IPR032675">
    <property type="entry name" value="LRR_dom_sf"/>
</dbReference>
<dbReference type="Proteomes" id="UP000265618">
    <property type="component" value="Unassembled WGS sequence"/>
</dbReference>
<dbReference type="PROSITE" id="PS51450">
    <property type="entry name" value="LRR"/>
    <property type="match status" value="1"/>
</dbReference>
<evidence type="ECO:0000313" key="2">
    <source>
        <dbReference type="Proteomes" id="UP000265618"/>
    </source>
</evidence>
<dbReference type="OrthoDB" id="1517790at2759"/>
<sequence length="70" mass="7472">MCVLIPGNGLKGLTSLRALVLNKNKLTSLDGIQHCPSLNALVISDNPELGSGQLARYMPLLRSLRQLSAS</sequence>
<reference evidence="1 2" key="1">
    <citation type="journal article" date="2018" name="PLoS ONE">
        <title>The draft genome of Kipferlia bialata reveals reductive genome evolution in fornicate parasites.</title>
        <authorList>
            <person name="Tanifuji G."/>
            <person name="Takabayashi S."/>
            <person name="Kume K."/>
            <person name="Takagi M."/>
            <person name="Nakayama T."/>
            <person name="Kamikawa R."/>
            <person name="Inagaki Y."/>
            <person name="Hashimoto T."/>
        </authorList>
    </citation>
    <scope>NUCLEOTIDE SEQUENCE [LARGE SCALE GENOMIC DNA]</scope>
    <source>
        <strain evidence="1">NY0173</strain>
    </source>
</reference>
<dbReference type="SUPFAM" id="SSF52075">
    <property type="entry name" value="Outer arm dynein light chain 1"/>
    <property type="match status" value="1"/>
</dbReference>